<feature type="transmembrane region" description="Helical" evidence="1">
    <location>
        <begin position="30"/>
        <end position="50"/>
    </location>
</feature>
<name>A0A848GHH4_9RHOO</name>
<keyword evidence="1" id="KW-0472">Membrane</keyword>
<keyword evidence="3" id="KW-1185">Reference proteome</keyword>
<evidence type="ECO:0000313" key="2">
    <source>
        <dbReference type="EMBL" id="NML28951.1"/>
    </source>
</evidence>
<keyword evidence="1" id="KW-0812">Transmembrane</keyword>
<gene>
    <name evidence="2" type="ORF">HHL15_24680</name>
</gene>
<dbReference type="Proteomes" id="UP000580043">
    <property type="component" value="Unassembled WGS sequence"/>
</dbReference>
<accession>A0A848GHH4</accession>
<dbReference type="RefSeq" id="WP_169148452.1">
    <property type="nucleotide sequence ID" value="NZ_JABBGA010000041.1"/>
</dbReference>
<dbReference type="EMBL" id="JABBGA010000041">
    <property type="protein sequence ID" value="NML28951.1"/>
    <property type="molecule type" value="Genomic_DNA"/>
</dbReference>
<protein>
    <submittedName>
        <fullName evidence="2">Uncharacterized protein</fullName>
    </submittedName>
</protein>
<comment type="caution">
    <text evidence="2">The sequence shown here is derived from an EMBL/GenBank/DDBJ whole genome shotgun (WGS) entry which is preliminary data.</text>
</comment>
<reference evidence="2 3" key="1">
    <citation type="submission" date="2020-04" db="EMBL/GenBank/DDBJ databases">
        <title>Zoogloea sp. G-4-1-14 isolated from soil.</title>
        <authorList>
            <person name="Dahal R.H."/>
        </authorList>
    </citation>
    <scope>NUCLEOTIDE SEQUENCE [LARGE SCALE GENOMIC DNA]</scope>
    <source>
        <strain evidence="2 3">G-4-1-14</strain>
    </source>
</reference>
<dbReference type="AlphaFoldDB" id="A0A848GHH4"/>
<proteinExistence type="predicted"/>
<feature type="transmembrane region" description="Helical" evidence="1">
    <location>
        <begin position="87"/>
        <end position="106"/>
    </location>
</feature>
<evidence type="ECO:0000313" key="3">
    <source>
        <dbReference type="Proteomes" id="UP000580043"/>
    </source>
</evidence>
<keyword evidence="1" id="KW-1133">Transmembrane helix</keyword>
<evidence type="ECO:0000256" key="1">
    <source>
        <dbReference type="SAM" id="Phobius"/>
    </source>
</evidence>
<organism evidence="2 3">
    <name type="scientific">Zoogloea dura</name>
    <dbReference type="NCBI Taxonomy" id="2728840"/>
    <lineage>
        <taxon>Bacteria</taxon>
        <taxon>Pseudomonadati</taxon>
        <taxon>Pseudomonadota</taxon>
        <taxon>Betaproteobacteria</taxon>
        <taxon>Rhodocyclales</taxon>
        <taxon>Zoogloeaceae</taxon>
        <taxon>Zoogloea</taxon>
    </lineage>
</organism>
<sequence>MPKHLFLACLLYISARGAMAVLAPLYEKGIPQFTSPVLMLLFIGIAVLFMRRVQWTWKLMQSIAVTEIGINALFFPESKFHGAYTDIVRMLITVVMLASCVILWSLMRRPEAKAWFVRS</sequence>